<comment type="similarity">
    <text evidence="9">Belongs to the carbohydrate esterase 1 (CE1) family.</text>
</comment>
<keyword evidence="4 9" id="KW-0732">Signal</keyword>
<evidence type="ECO:0000256" key="5">
    <source>
        <dbReference type="ARBA" id="ARBA00022801"/>
    </source>
</evidence>
<evidence type="ECO:0000256" key="6">
    <source>
        <dbReference type="ARBA" id="ARBA00023180"/>
    </source>
</evidence>
<comment type="subcellular location">
    <subcellularLocation>
        <location evidence="1 9">Secreted</location>
    </subcellularLocation>
</comment>
<dbReference type="InterPro" id="IPR029058">
    <property type="entry name" value="AB_hydrolase_fold"/>
</dbReference>
<dbReference type="EMBL" id="MU251712">
    <property type="protein sequence ID" value="KAG9229978.1"/>
    <property type="molecule type" value="Genomic_DNA"/>
</dbReference>
<evidence type="ECO:0000256" key="7">
    <source>
        <dbReference type="ARBA" id="ARBA00023277"/>
    </source>
</evidence>
<evidence type="ECO:0000256" key="8">
    <source>
        <dbReference type="ARBA" id="ARBA00023326"/>
    </source>
</evidence>
<name>A0A9P8C113_9HELO</name>
<dbReference type="Gene3D" id="3.40.50.1820">
    <property type="entry name" value="alpha/beta hydrolase"/>
    <property type="match status" value="1"/>
</dbReference>
<evidence type="ECO:0000256" key="4">
    <source>
        <dbReference type="ARBA" id="ARBA00022729"/>
    </source>
</evidence>
<evidence type="ECO:0000256" key="9">
    <source>
        <dbReference type="RuleBase" id="RU367147"/>
    </source>
</evidence>
<dbReference type="PANTHER" id="PTHR43037">
    <property type="entry name" value="UNNAMED PRODUCT-RELATED"/>
    <property type="match status" value="1"/>
</dbReference>
<proteinExistence type="inferred from homology"/>
<evidence type="ECO:0000256" key="1">
    <source>
        <dbReference type="ARBA" id="ARBA00004613"/>
    </source>
</evidence>
<evidence type="ECO:0000256" key="3">
    <source>
        <dbReference type="ARBA" id="ARBA00022525"/>
    </source>
</evidence>
<evidence type="ECO:0000313" key="10">
    <source>
        <dbReference type="EMBL" id="KAG9229978.1"/>
    </source>
</evidence>
<dbReference type="SUPFAM" id="SSF53474">
    <property type="entry name" value="alpha/beta-Hydrolases"/>
    <property type="match status" value="2"/>
</dbReference>
<comment type="function">
    <text evidence="9">Esterase involved in the hydrolysis of xylan, a major structural heterogeneous polysaccharide found in plant biomass representing the second most abundant polysaccharide in the biosphere, after cellulose.</text>
</comment>
<organism evidence="10 11">
    <name type="scientific">Amylocarpus encephaloides</name>
    <dbReference type="NCBI Taxonomy" id="45428"/>
    <lineage>
        <taxon>Eukaryota</taxon>
        <taxon>Fungi</taxon>
        <taxon>Dikarya</taxon>
        <taxon>Ascomycota</taxon>
        <taxon>Pezizomycotina</taxon>
        <taxon>Leotiomycetes</taxon>
        <taxon>Helotiales</taxon>
        <taxon>Helotiales incertae sedis</taxon>
        <taxon>Amylocarpus</taxon>
    </lineage>
</organism>
<reference evidence="10" key="1">
    <citation type="journal article" date="2021" name="IMA Fungus">
        <title>Genomic characterization of three marine fungi, including Emericellopsis atlantica sp. nov. with signatures of a generalist lifestyle and marine biomass degradation.</title>
        <authorList>
            <person name="Hagestad O.C."/>
            <person name="Hou L."/>
            <person name="Andersen J.H."/>
            <person name="Hansen E.H."/>
            <person name="Altermark B."/>
            <person name="Li C."/>
            <person name="Kuhnert E."/>
            <person name="Cox R.J."/>
            <person name="Crous P.W."/>
            <person name="Spatafora J.W."/>
            <person name="Lail K."/>
            <person name="Amirebrahimi M."/>
            <person name="Lipzen A."/>
            <person name="Pangilinan J."/>
            <person name="Andreopoulos W."/>
            <person name="Hayes R.D."/>
            <person name="Ng V."/>
            <person name="Grigoriev I.V."/>
            <person name="Jackson S.A."/>
            <person name="Sutton T.D.S."/>
            <person name="Dobson A.D.W."/>
            <person name="Rama T."/>
        </authorList>
    </citation>
    <scope>NUCLEOTIDE SEQUENCE</scope>
    <source>
        <strain evidence="10">TRa018bII</strain>
    </source>
</reference>
<dbReference type="OrthoDB" id="2425929at2759"/>
<dbReference type="AlphaFoldDB" id="A0A9P8C113"/>
<feature type="chain" id="PRO_5040530024" description="Carboxylic ester hydrolase" evidence="9">
    <location>
        <begin position="24"/>
        <end position="298"/>
    </location>
</feature>
<keyword evidence="8 9" id="KW-0624">Polysaccharide degradation</keyword>
<dbReference type="GO" id="GO:0005576">
    <property type="term" value="C:extracellular region"/>
    <property type="evidence" value="ECO:0007669"/>
    <property type="project" value="UniProtKB-SubCell"/>
</dbReference>
<dbReference type="GO" id="GO:0052689">
    <property type="term" value="F:carboxylic ester hydrolase activity"/>
    <property type="evidence" value="ECO:0007669"/>
    <property type="project" value="UniProtKB-KW"/>
</dbReference>
<gene>
    <name evidence="10" type="ORF">BJ875DRAFT_386160</name>
</gene>
<dbReference type="Proteomes" id="UP000824998">
    <property type="component" value="Unassembled WGS sequence"/>
</dbReference>
<dbReference type="InterPro" id="IPR010126">
    <property type="entry name" value="Esterase_phb"/>
</dbReference>
<comment type="caution">
    <text evidence="10">The sequence shown here is derived from an EMBL/GenBank/DDBJ whole genome shotgun (WGS) entry which is preliminary data.</text>
</comment>
<evidence type="ECO:0000313" key="11">
    <source>
        <dbReference type="Proteomes" id="UP000824998"/>
    </source>
</evidence>
<dbReference type="EC" id="3.1.1.-" evidence="9"/>
<keyword evidence="2 9" id="KW-0719">Serine esterase</keyword>
<keyword evidence="5 9" id="KW-0378">Hydrolase</keyword>
<keyword evidence="6" id="KW-0325">Glycoprotein</keyword>
<keyword evidence="3 9" id="KW-0964">Secreted</keyword>
<protein>
    <recommendedName>
        <fullName evidence="9">Carboxylic ester hydrolase</fullName>
        <ecNumber evidence="9">3.1.1.-</ecNumber>
    </recommendedName>
</protein>
<dbReference type="InterPro" id="IPR050955">
    <property type="entry name" value="Plant_Biomass_Hydrol_Est"/>
</dbReference>
<keyword evidence="11" id="KW-1185">Reference proteome</keyword>
<dbReference type="PANTHER" id="PTHR43037:SF3">
    <property type="entry name" value="FERULOYL ESTERASE B"/>
    <property type="match status" value="1"/>
</dbReference>
<keyword evidence="7 9" id="KW-0119">Carbohydrate metabolism</keyword>
<feature type="signal peptide" evidence="9">
    <location>
        <begin position="1"/>
        <end position="23"/>
    </location>
</feature>
<evidence type="ECO:0000256" key="2">
    <source>
        <dbReference type="ARBA" id="ARBA00022487"/>
    </source>
</evidence>
<dbReference type="Pfam" id="PF10503">
    <property type="entry name" value="Esterase_PHB"/>
    <property type="match status" value="1"/>
</dbReference>
<accession>A0A9P8C113</accession>
<dbReference type="GO" id="GO:0045493">
    <property type="term" value="P:xylan catabolic process"/>
    <property type="evidence" value="ECO:0007669"/>
    <property type="project" value="UniProtKB-UniRule"/>
</dbReference>
<sequence length="298" mass="31588">MISLPLLTYGAAVLTSLVCGTSAASLVQVKDFGANPGNANMYIYVPDKVAANPAIIVALHYCGGTATAYYRQNNFASQADKYGYIVIYPSATHDNNCWDAATTATLTHNGGSDSLSIVNMVKYTLAKYNGDSKRVFATGSSSGAIMTNVLAGAYPDVFAAGAPFSGMPYGCLAGSPGSSPQSADPICANGQKIYTAEKWGDLVRSGYPGYNGSYPKMQIWFGTADYVLKYQNFVEQVKQWSNVFGVSLTKNVTDTPKKGYTKMIFGEGDKLVAYSAAGVGHFVPTDESSVLSWFGIAP</sequence>
<dbReference type="NCBIfam" id="TIGR01840">
    <property type="entry name" value="esterase_phb"/>
    <property type="match status" value="1"/>
</dbReference>